<organism evidence="2 3">
    <name type="scientific">Actinomyces johnsonii F0510</name>
    <dbReference type="NCBI Taxonomy" id="1227262"/>
    <lineage>
        <taxon>Bacteria</taxon>
        <taxon>Bacillati</taxon>
        <taxon>Actinomycetota</taxon>
        <taxon>Actinomycetes</taxon>
        <taxon>Actinomycetales</taxon>
        <taxon>Actinomycetaceae</taxon>
        <taxon>Actinomyces</taxon>
    </lineage>
</organism>
<feature type="region of interest" description="Disordered" evidence="1">
    <location>
        <begin position="1"/>
        <end position="49"/>
    </location>
</feature>
<reference evidence="2 3" key="1">
    <citation type="submission" date="2013-06" db="EMBL/GenBank/DDBJ databases">
        <authorList>
            <person name="Weinstock G."/>
            <person name="Sodergren E."/>
            <person name="Lobos E.A."/>
            <person name="Fulton L."/>
            <person name="Fulton R."/>
            <person name="Courtney L."/>
            <person name="Fronick C."/>
            <person name="O'Laughlin M."/>
            <person name="Godfrey J."/>
            <person name="Wilson R.M."/>
            <person name="Miner T."/>
            <person name="Farmer C."/>
            <person name="Delehaunty K."/>
            <person name="Cordes M."/>
            <person name="Minx P."/>
            <person name="Tomlinson C."/>
            <person name="Chen J."/>
            <person name="Wollam A."/>
            <person name="Pepin K.H."/>
            <person name="Bhonagiri V."/>
            <person name="Zhang X."/>
            <person name="Warren W."/>
            <person name="Mitreva M."/>
            <person name="Mardis E.R."/>
            <person name="Wilson R.K."/>
        </authorList>
    </citation>
    <scope>NUCLEOTIDE SEQUENCE [LARGE SCALE GENOMIC DNA]</scope>
    <source>
        <strain evidence="2 3">F0510</strain>
    </source>
</reference>
<sequence>MPHPLTEGPTMPNRQPAIPEPPPEGGDSTDNDWSDPPVIDLSEHGLPDDEAGLVQVGTRLSRGVPFMSGRQDIPLILHKEDRKGAWCWLDRPLVTLSRLAPIDSADSRGEAPNLPERATKKNHTEGHVEDQIEDLKARGMHVCLPPLLQEADPWKVNPLNPEGRLAYPAVPGALAHASAHLRHTRIDTALLDAQAWPVIAAATMLEEIRCEAAYLTHRPWDAPYLSAAALLSSLPESTDPQWRAAHLALTILGRAPTGAFKAHKVETVRAMVNSALTPQQLDRLETIWTRALRLPDGDTRGLIALATTWARAIPTANEHLILTDPCAERTHHLTPPPPPLRQGGAGLEGQQSGALGGGEQLTGDWEEWIDFSASEGGAQYNQHVGGMELVTGISGGEMGGTSPSVRERPDRSGIPFSSFFPSTRTFNRSEDYARKQFYLEQQKQLLKSSFERLRGTYDPKSQTHVMKYDISGAHKIKSYKKQIHLHGCKPTPNPLDLRVEWDDPEAAPYKKTFDRGASGPKKYIDWNWRNYPLMETTPEECKNSEKALDLAYQGIHREVFRRDDEGNFAHSLAIDSRNPTPGEERMRHDLEAGLQRIVFQERDKTKTSFDRPPGRMSGRDMMQRQAQIHLGRAPIARPWQRQVRTRVPTPTISALILAATDPGMSKPTAAIIWALSHAIHAAGGRSAAFTTGIIPGPITLAEETPPQKVPEFPDWITMKGRVEVGIRIGVEHLNLNDSRGTKILFIINEETSESSHKWMTYKYMTQLIEQGVRIILLTFRPPIIIGEYLIYPSPYLPKEVTVINIDTQKDVAKLLVDAIEGVPTPDPMRGPIGHYTGGSLIPAEWVWLRPR</sequence>
<feature type="region of interest" description="Disordered" evidence="1">
    <location>
        <begin position="328"/>
        <end position="359"/>
    </location>
</feature>
<dbReference type="AlphaFoldDB" id="U1RY15"/>
<dbReference type="HOGENOM" id="CLU_335144_0_0_11"/>
<evidence type="ECO:0000313" key="3">
    <source>
        <dbReference type="Proteomes" id="UP000016498"/>
    </source>
</evidence>
<dbReference type="EMBL" id="AWSD01000023">
    <property type="protein sequence ID" value="ERH23307.1"/>
    <property type="molecule type" value="Genomic_DNA"/>
</dbReference>
<name>U1RY15_9ACTO</name>
<comment type="caution">
    <text evidence="2">The sequence shown here is derived from an EMBL/GenBank/DDBJ whole genome shotgun (WGS) entry which is preliminary data.</text>
</comment>
<dbReference type="RefSeq" id="WP_021604957.1">
    <property type="nucleotide sequence ID" value="NZ_KE951539.1"/>
</dbReference>
<dbReference type="Proteomes" id="UP000016498">
    <property type="component" value="Unassembled WGS sequence"/>
</dbReference>
<gene>
    <name evidence="2" type="ORF">HMPREF1549_00182</name>
</gene>
<evidence type="ECO:0000256" key="1">
    <source>
        <dbReference type="SAM" id="MobiDB-lite"/>
    </source>
</evidence>
<dbReference type="PATRIC" id="fig|1227262.3.peg.140"/>
<accession>U1RY15</accession>
<evidence type="ECO:0000313" key="2">
    <source>
        <dbReference type="EMBL" id="ERH23307.1"/>
    </source>
</evidence>
<protein>
    <submittedName>
        <fullName evidence="2">Uncharacterized protein</fullName>
    </submittedName>
</protein>
<proteinExistence type="predicted"/>
<feature type="compositionally biased region" description="Basic and acidic residues" evidence="1">
    <location>
        <begin position="117"/>
        <end position="127"/>
    </location>
</feature>
<feature type="region of interest" description="Disordered" evidence="1">
    <location>
        <begin position="104"/>
        <end position="127"/>
    </location>
</feature>
<dbReference type="OrthoDB" id="4025922at2"/>